<organism evidence="1 3">
    <name type="scientific">Prevotella intermedia</name>
    <dbReference type="NCBI Taxonomy" id="28131"/>
    <lineage>
        <taxon>Bacteria</taxon>
        <taxon>Pseudomonadati</taxon>
        <taxon>Bacteroidota</taxon>
        <taxon>Bacteroidia</taxon>
        <taxon>Bacteroidales</taxon>
        <taxon>Prevotellaceae</taxon>
        <taxon>Prevotella</taxon>
    </lineage>
</organism>
<sequence>MEYIDITKKLEEFYHHLSAADVDRTIFSAKFGDGKTEFLHQFKEKYSDEYTFYTLYPVNYQIAPNEQVMEYIKRDLLFQLIKNNTLTPIADIPKSVLLQWYLNENPLDIMKSITKCAFTILGKGELFNDVVKRTIELLKDIDNECKDFKKFEEGIKKGDFEKATEIIGNLSEGAGNIYELDSISYLIAKSIINQDKKPVLIIEDLDRIDPAHLFRILNIFSAHIDREYLCSEKKIFKAGEEIEFDTLPNKFNFDKIIFVMDDESTKAAFRNFYGNSNYEGYISKFISKRVFHYSITGYAHKLLYAHISEKCGMNQNLFDTVLSSINIKIEGKSVRDIAKVLDGFEDAYRRAEVKIADFSYFLSDTPLVKLLATLLRLGVERKQLPTFLKAIENEYKKIQTEVKFLQLLGCFAMSKESFNKNKEIYYNKQLYQIEFTLDLNGYLTFKKVNTFYDRKITKQDNLLKINLSTILRKALKYVN</sequence>
<evidence type="ECO:0000313" key="3">
    <source>
        <dbReference type="Proteomes" id="UP000230500"/>
    </source>
</evidence>
<dbReference type="RefSeq" id="WP_088438991.1">
    <property type="nucleotide sequence ID" value="NZ_NHRV01000002.1"/>
</dbReference>
<name>A0A2G9ID31_PREIN</name>
<dbReference type="AlphaFoldDB" id="A0A2G9ID31"/>
<protein>
    <recommendedName>
        <fullName evidence="5">KAP NTPase domain-containing protein</fullName>
    </recommendedName>
</protein>
<evidence type="ECO:0008006" key="5">
    <source>
        <dbReference type="Google" id="ProtNLM"/>
    </source>
</evidence>
<gene>
    <name evidence="2" type="ORF">CTM59_07585</name>
    <name evidence="1" type="ORF">CUC04_09920</name>
</gene>
<dbReference type="Proteomes" id="UP000230500">
    <property type="component" value="Unassembled WGS sequence"/>
</dbReference>
<reference evidence="1 3" key="1">
    <citation type="submission" date="2017-11" db="EMBL/GenBank/DDBJ databases">
        <title>Genome sequencing of Prevotella intermedia KCOM 2069.</title>
        <authorList>
            <person name="Kook J.-K."/>
            <person name="Park S.-N."/>
            <person name="Lim Y.K."/>
        </authorList>
    </citation>
    <scope>NUCLEOTIDE SEQUENCE [LARGE SCALE GENOMIC DNA]</scope>
    <source>
        <strain evidence="1 3">KCOM 2069</strain>
    </source>
</reference>
<evidence type="ECO:0000313" key="2">
    <source>
        <dbReference type="EMBL" id="PJI24015.1"/>
    </source>
</evidence>
<comment type="caution">
    <text evidence="1">The sequence shown here is derived from an EMBL/GenBank/DDBJ whole genome shotgun (WGS) entry which is preliminary data.</text>
</comment>
<evidence type="ECO:0000313" key="4">
    <source>
        <dbReference type="Proteomes" id="UP000231201"/>
    </source>
</evidence>
<dbReference type="EMBL" id="PENH01000002">
    <property type="protein sequence ID" value="PJI24015.1"/>
    <property type="molecule type" value="Genomic_DNA"/>
</dbReference>
<dbReference type="EMBL" id="PESN01000002">
    <property type="protein sequence ID" value="PIN27661.1"/>
    <property type="molecule type" value="Genomic_DNA"/>
</dbReference>
<dbReference type="Proteomes" id="UP000231201">
    <property type="component" value="Unassembled WGS sequence"/>
</dbReference>
<reference evidence="2 4" key="2">
    <citation type="submission" date="2017-11" db="EMBL/GenBank/DDBJ databases">
        <title>Genome sequencing of Prevotella intermedia KCOM 2833.</title>
        <authorList>
            <person name="Kook J.-K."/>
            <person name="Park S.-N."/>
            <person name="Lim Y.K."/>
        </authorList>
    </citation>
    <scope>NUCLEOTIDE SEQUENCE [LARGE SCALE GENOMIC DNA]</scope>
    <source>
        <strain evidence="2 4">KCOM 2833</strain>
    </source>
</reference>
<accession>A0A2G9ID31</accession>
<proteinExistence type="predicted"/>
<evidence type="ECO:0000313" key="1">
    <source>
        <dbReference type="EMBL" id="PIN27661.1"/>
    </source>
</evidence>